<feature type="region of interest" description="Disordered" evidence="3">
    <location>
        <begin position="180"/>
        <end position="209"/>
    </location>
</feature>
<proteinExistence type="predicted"/>
<dbReference type="RefSeq" id="XP_047768226.1">
    <property type="nucleotide sequence ID" value="XM_047911729.1"/>
</dbReference>
<dbReference type="KEGG" id="ffu:CLAFUR5_12581"/>
<accession>A0A9Q8UVG0</accession>
<gene>
    <name evidence="5" type="ORF">CLAFUR5_12581</name>
</gene>
<dbReference type="InterPro" id="IPR023780">
    <property type="entry name" value="Chromo_domain"/>
</dbReference>
<feature type="domain" description="Chromo" evidence="4">
    <location>
        <begin position="221"/>
        <end position="282"/>
    </location>
</feature>
<reference evidence="5" key="2">
    <citation type="journal article" date="2022" name="Microb. Genom.">
        <title>A chromosome-scale genome assembly of the tomato pathogen Cladosporium fulvum reveals a compartmentalized genome architecture and the presence of a dispensable chromosome.</title>
        <authorList>
            <person name="Zaccaron A.Z."/>
            <person name="Chen L.H."/>
            <person name="Samaras A."/>
            <person name="Stergiopoulos I."/>
        </authorList>
    </citation>
    <scope>NUCLEOTIDE SEQUENCE</scope>
    <source>
        <strain evidence="5">Race5_Kim</strain>
    </source>
</reference>
<dbReference type="GO" id="GO:0006338">
    <property type="term" value="P:chromatin remodeling"/>
    <property type="evidence" value="ECO:0007669"/>
    <property type="project" value="UniProtKB-ARBA"/>
</dbReference>
<reference evidence="5" key="1">
    <citation type="submission" date="2021-12" db="EMBL/GenBank/DDBJ databases">
        <authorList>
            <person name="Zaccaron A."/>
            <person name="Stergiopoulos I."/>
        </authorList>
    </citation>
    <scope>NUCLEOTIDE SEQUENCE</scope>
    <source>
        <strain evidence="5">Race5_Kim</strain>
    </source>
</reference>
<feature type="coiled-coil region" evidence="2">
    <location>
        <begin position="456"/>
        <end position="486"/>
    </location>
</feature>
<sequence length="491" mass="55455">MNNENDLTMPAPGADYDYEITMASIHQPGVCKDQNKKGHADPDQTHECRDPNHDTSLSKVSCQQCVARAEGYCPLQSREIYKAGLSIQLHPGCHAAWQDVDGKDSLCNCRALPRCGICHMRNIRTFKDKATEIDAEGAAKRCARCKEELDQSEAVFIYTHNGNRYAVQGNEPADWQQEAYTPNQAPPRRRTAPKTKTPPPTKRKVQKRPKPLEVHDGYDIFELDKILYDDICADGSMRFRCSWVGYPSEDDRTWEPKESFQDNPRLLSEWFNKTNTPSPRLPDIERIISAGPVGGYIVRRSGQAANKPEWCPVEMVNMEHIQAFEGVEDDPEDDEMDVDAQFATVAAVQPAVSSGKVRQSVNALSADENQMETSADDQDLVSSRQQMGMKDNHESESSLVDDLRQQINTLQSTNADLRRQKVTDNETIRTMQARLVNAGIVNVHQLQQIEQDVVRRVGFEQRHDALEDENTQLREVMARLEASQAEVWLGT</sequence>
<comment type="subunit">
    <text evidence="1">Component of the NuA4 histone acetyltransferase complex.</text>
</comment>
<dbReference type="AlphaFoldDB" id="A0A9Q8UVG0"/>
<organism evidence="5 6">
    <name type="scientific">Passalora fulva</name>
    <name type="common">Tomato leaf mold</name>
    <name type="synonym">Cladosporium fulvum</name>
    <dbReference type="NCBI Taxonomy" id="5499"/>
    <lineage>
        <taxon>Eukaryota</taxon>
        <taxon>Fungi</taxon>
        <taxon>Dikarya</taxon>
        <taxon>Ascomycota</taxon>
        <taxon>Pezizomycotina</taxon>
        <taxon>Dothideomycetes</taxon>
        <taxon>Dothideomycetidae</taxon>
        <taxon>Mycosphaerellales</taxon>
        <taxon>Mycosphaerellaceae</taxon>
        <taxon>Fulvia</taxon>
    </lineage>
</organism>
<dbReference type="Gene3D" id="2.40.50.40">
    <property type="match status" value="1"/>
</dbReference>
<evidence type="ECO:0000256" key="1">
    <source>
        <dbReference type="ARBA" id="ARBA00011353"/>
    </source>
</evidence>
<name>A0A9Q8UVG0_PASFU</name>
<evidence type="ECO:0000313" key="6">
    <source>
        <dbReference type="Proteomes" id="UP000756132"/>
    </source>
</evidence>
<keyword evidence="6" id="KW-1185">Reference proteome</keyword>
<keyword evidence="2" id="KW-0175">Coiled coil</keyword>
<dbReference type="CDD" id="cd00024">
    <property type="entry name" value="CD_CSD"/>
    <property type="match status" value="1"/>
</dbReference>
<dbReference type="Pfam" id="PF00385">
    <property type="entry name" value="Chromo"/>
    <property type="match status" value="1"/>
</dbReference>
<protein>
    <recommendedName>
        <fullName evidence="4">Chromo domain-containing protein</fullName>
    </recommendedName>
</protein>
<dbReference type="GeneID" id="71992459"/>
<evidence type="ECO:0000259" key="4">
    <source>
        <dbReference type="PROSITE" id="PS50013"/>
    </source>
</evidence>
<feature type="compositionally biased region" description="Basic and acidic residues" evidence="3">
    <location>
        <begin position="33"/>
        <end position="53"/>
    </location>
</feature>
<evidence type="ECO:0000256" key="3">
    <source>
        <dbReference type="SAM" id="MobiDB-lite"/>
    </source>
</evidence>
<evidence type="ECO:0000256" key="2">
    <source>
        <dbReference type="SAM" id="Coils"/>
    </source>
</evidence>
<dbReference type="InterPro" id="IPR000953">
    <property type="entry name" value="Chromo/chromo_shadow_dom"/>
</dbReference>
<dbReference type="SUPFAM" id="SSF54160">
    <property type="entry name" value="Chromo domain-like"/>
    <property type="match status" value="1"/>
</dbReference>
<dbReference type="InterPro" id="IPR016197">
    <property type="entry name" value="Chromo-like_dom_sf"/>
</dbReference>
<evidence type="ECO:0000313" key="5">
    <source>
        <dbReference type="EMBL" id="UJO23860.1"/>
    </source>
</evidence>
<dbReference type="EMBL" id="CP090173">
    <property type="protein sequence ID" value="UJO23860.1"/>
    <property type="molecule type" value="Genomic_DNA"/>
</dbReference>
<dbReference type="PROSITE" id="PS50013">
    <property type="entry name" value="CHROMO_2"/>
    <property type="match status" value="1"/>
</dbReference>
<feature type="region of interest" description="Disordered" evidence="3">
    <location>
        <begin position="31"/>
        <end position="55"/>
    </location>
</feature>
<dbReference type="Proteomes" id="UP000756132">
    <property type="component" value="Chromosome 11"/>
</dbReference>